<proteinExistence type="predicted"/>
<name>A0A3S0ZB55_9BURK</name>
<dbReference type="EMBL" id="RXFT01000007">
    <property type="protein sequence ID" value="RUR69037.1"/>
    <property type="molecule type" value="Genomic_DNA"/>
</dbReference>
<gene>
    <name evidence="1" type="ORF">EJP67_18425</name>
</gene>
<accession>A0A3S0ZB55</accession>
<dbReference type="InterPro" id="IPR008840">
    <property type="entry name" value="Sipho_Gp157"/>
</dbReference>
<dbReference type="OrthoDB" id="8611610at2"/>
<organism evidence="1 2">
    <name type="scientific">Variovorax guangxiensis</name>
    <dbReference type="NCBI Taxonomy" id="1775474"/>
    <lineage>
        <taxon>Bacteria</taxon>
        <taxon>Pseudomonadati</taxon>
        <taxon>Pseudomonadota</taxon>
        <taxon>Betaproteobacteria</taxon>
        <taxon>Burkholderiales</taxon>
        <taxon>Comamonadaceae</taxon>
        <taxon>Variovorax</taxon>
    </lineage>
</organism>
<dbReference type="Proteomes" id="UP000281118">
    <property type="component" value="Unassembled WGS sequence"/>
</dbReference>
<protein>
    <submittedName>
        <fullName evidence="1">Siphovirus Gp157 family protein</fullName>
    </submittedName>
</protein>
<evidence type="ECO:0000313" key="2">
    <source>
        <dbReference type="Proteomes" id="UP000281118"/>
    </source>
</evidence>
<sequence>MTSVALYTLTGEYLALMNTLADGDFDAQTIADTIEGSGLTEAIAEKACGVEMVARTMEMHVPAIDAEIERLTKLKKQRQTAAAALREYLKRNMIAAGITKLESPLFKIKLQDNPPAVDIFDTSLVPSEFMTQPAPPPPEPDKTAIKGAIKAGIEVPGARLTVAQRLVVS</sequence>
<evidence type="ECO:0000313" key="1">
    <source>
        <dbReference type="EMBL" id="RUR69037.1"/>
    </source>
</evidence>
<dbReference type="RefSeq" id="WP_126023153.1">
    <property type="nucleotide sequence ID" value="NZ_RXFT01000007.1"/>
</dbReference>
<reference evidence="1 2" key="1">
    <citation type="submission" date="2018-12" db="EMBL/GenBank/DDBJ databases">
        <title>The genome sequences of Variovorax guangxiensis DSM 27352.</title>
        <authorList>
            <person name="Gao J."/>
            <person name="Sun J."/>
        </authorList>
    </citation>
    <scope>NUCLEOTIDE SEQUENCE [LARGE SCALE GENOMIC DNA]</scope>
    <source>
        <strain evidence="1 2">DSM 27352</strain>
    </source>
</reference>
<comment type="caution">
    <text evidence="1">The sequence shown here is derived from an EMBL/GenBank/DDBJ whole genome shotgun (WGS) entry which is preliminary data.</text>
</comment>
<dbReference type="AlphaFoldDB" id="A0A3S0ZB55"/>
<dbReference type="Pfam" id="PF05565">
    <property type="entry name" value="Sipho_Gp157"/>
    <property type="match status" value="1"/>
</dbReference>